<accession>A0ABM9DS05</accession>
<feature type="region of interest" description="Disordered" evidence="1">
    <location>
        <begin position="21"/>
        <end position="62"/>
    </location>
</feature>
<organism evidence="2 3">
    <name type="scientific">Mesorhizobium escarrei</name>
    <dbReference type="NCBI Taxonomy" id="666018"/>
    <lineage>
        <taxon>Bacteria</taxon>
        <taxon>Pseudomonadati</taxon>
        <taxon>Pseudomonadota</taxon>
        <taxon>Alphaproteobacteria</taxon>
        <taxon>Hyphomicrobiales</taxon>
        <taxon>Phyllobacteriaceae</taxon>
        <taxon>Mesorhizobium</taxon>
    </lineage>
</organism>
<protein>
    <submittedName>
        <fullName evidence="2">Uncharacterized protein</fullName>
    </submittedName>
</protein>
<reference evidence="2 3" key="1">
    <citation type="submission" date="2022-03" db="EMBL/GenBank/DDBJ databases">
        <authorList>
            <person name="Brunel B."/>
        </authorList>
    </citation>
    <scope>NUCLEOTIDE SEQUENCE [LARGE SCALE GENOMIC DNA]</scope>
    <source>
        <strain evidence="2">STM5069sample</strain>
    </source>
</reference>
<evidence type="ECO:0000313" key="3">
    <source>
        <dbReference type="Proteomes" id="UP001153050"/>
    </source>
</evidence>
<sequence>MFGDDHPLRSVADRQLLLARSHSQHAHEHHWFSPNLKPSRHLGQISRDSGKNAPVAVQKSAR</sequence>
<proteinExistence type="predicted"/>
<name>A0ABM9DS05_9HYPH</name>
<comment type="caution">
    <text evidence="2">The sequence shown here is derived from an EMBL/GenBank/DDBJ whole genome shotgun (WGS) entry which is preliminary data.</text>
</comment>
<dbReference type="EMBL" id="CAKXZT010000116">
    <property type="protein sequence ID" value="CAH2399422.1"/>
    <property type="molecule type" value="Genomic_DNA"/>
</dbReference>
<evidence type="ECO:0000256" key="1">
    <source>
        <dbReference type="SAM" id="MobiDB-lite"/>
    </source>
</evidence>
<dbReference type="Proteomes" id="UP001153050">
    <property type="component" value="Unassembled WGS sequence"/>
</dbReference>
<evidence type="ECO:0000313" key="2">
    <source>
        <dbReference type="EMBL" id="CAH2399422.1"/>
    </source>
</evidence>
<keyword evidence="3" id="KW-1185">Reference proteome</keyword>
<gene>
    <name evidence="2" type="ORF">MES5069_220155</name>
</gene>